<dbReference type="InterPro" id="IPR041711">
    <property type="entry name" value="Met-tRNA-FMT_N"/>
</dbReference>
<evidence type="ECO:0000313" key="3">
    <source>
        <dbReference type="EMBL" id="EGR27382.1"/>
    </source>
</evidence>
<dbReference type="EMBL" id="GL984361">
    <property type="protein sequence ID" value="EGR27382.1"/>
    <property type="molecule type" value="Genomic_DNA"/>
</dbReference>
<dbReference type="InterPro" id="IPR036477">
    <property type="entry name" value="Formyl_transf_N_sf"/>
</dbReference>
<dbReference type="GO" id="GO:0005739">
    <property type="term" value="C:mitochondrion"/>
    <property type="evidence" value="ECO:0007669"/>
    <property type="project" value="TreeGrafter"/>
</dbReference>
<dbReference type="STRING" id="857967.G0R558"/>
<dbReference type="SUPFAM" id="SSF53328">
    <property type="entry name" value="Formyltransferase"/>
    <property type="match status" value="1"/>
</dbReference>
<dbReference type="EC" id="2.1.2.9" evidence="1"/>
<dbReference type="InParanoid" id="G0R558"/>
<dbReference type="Pfam" id="PF00551">
    <property type="entry name" value="Formyl_trans_N"/>
    <property type="match status" value="1"/>
</dbReference>
<dbReference type="Gene3D" id="3.40.50.12230">
    <property type="match status" value="1"/>
</dbReference>
<dbReference type="AlphaFoldDB" id="G0R558"/>
<feature type="domain" description="Formyl transferase N-terminal" evidence="2">
    <location>
        <begin position="16"/>
        <end position="204"/>
    </location>
</feature>
<dbReference type="GeneID" id="14903464"/>
<keyword evidence="3" id="KW-0808">Transferase</keyword>
<dbReference type="CDD" id="cd08646">
    <property type="entry name" value="FMT_core_Met-tRNA-FMT_N"/>
    <property type="match status" value="1"/>
</dbReference>
<keyword evidence="4" id="KW-1185">Reference proteome</keyword>
<dbReference type="OrthoDB" id="10268103at2759"/>
<dbReference type="RefSeq" id="XP_004024266.1">
    <property type="nucleotide sequence ID" value="XM_004024217.1"/>
</dbReference>
<organism evidence="3 4">
    <name type="scientific">Ichthyophthirius multifiliis</name>
    <name type="common">White spot disease agent</name>
    <name type="synonym">Ich</name>
    <dbReference type="NCBI Taxonomy" id="5932"/>
    <lineage>
        <taxon>Eukaryota</taxon>
        <taxon>Sar</taxon>
        <taxon>Alveolata</taxon>
        <taxon>Ciliophora</taxon>
        <taxon>Intramacronucleata</taxon>
        <taxon>Oligohymenophorea</taxon>
        <taxon>Hymenostomatida</taxon>
        <taxon>Ophryoglenina</taxon>
        <taxon>Ichthyophthirius</taxon>
    </lineage>
</organism>
<dbReference type="GO" id="GO:0004479">
    <property type="term" value="F:methionyl-tRNA formyltransferase activity"/>
    <property type="evidence" value="ECO:0007669"/>
    <property type="project" value="UniProtKB-EC"/>
</dbReference>
<protein>
    <recommendedName>
        <fullName evidence="1">methionyl-tRNA formyltransferase</fullName>
        <ecNumber evidence="1">2.1.2.9</ecNumber>
    </recommendedName>
</protein>
<gene>
    <name evidence="3" type="ORF">IMG5_196520</name>
</gene>
<dbReference type="OMA" id="KFERLGQ"/>
<dbReference type="PANTHER" id="PTHR11138:SF5">
    <property type="entry name" value="METHIONYL-TRNA FORMYLTRANSFERASE, MITOCHONDRIAL"/>
    <property type="match status" value="1"/>
</dbReference>
<accession>G0R558</accession>
<proteinExistence type="predicted"/>
<evidence type="ECO:0000256" key="1">
    <source>
        <dbReference type="ARBA" id="ARBA00012261"/>
    </source>
</evidence>
<sequence>MFQKSKIPIQKFTYNILFFGSDNFPLATFKTIHTKIDPKITSNLHLVTNYQPPEQKSKHKNLIQQYAIQNNLQVYQPLGKTSKNTQIEWQEFIQSGVFENTKFDIGVVCSYGYMIPNEIIDCFQQGMFVIHPSLLPKYRGASPIQQALLNGDKETGVSIIEISKQKFDAGKILKQSKISIPEEFTYTELSEKLSDLSSQCLVNILQNLNFYKQNAVNQNESEVSKAPKFQVQDSFLDYCQFDEVEIYNRFRCFKGTNFVSVRTIFVDKEVILDKISLPNQKQIEQLNQYKNALPGSLWIIQSCRKNFFVKCKNRFVKVDEWRFFNQKIKQAYTFIDQFFDKQLIYDNPDSQGHYFFKYKQKN</sequence>
<name>G0R558_ICHMU</name>
<evidence type="ECO:0000259" key="2">
    <source>
        <dbReference type="Pfam" id="PF00551"/>
    </source>
</evidence>
<dbReference type="Proteomes" id="UP000008983">
    <property type="component" value="Unassembled WGS sequence"/>
</dbReference>
<evidence type="ECO:0000313" key="4">
    <source>
        <dbReference type="Proteomes" id="UP000008983"/>
    </source>
</evidence>
<reference evidence="3 4" key="1">
    <citation type="submission" date="2011-07" db="EMBL/GenBank/DDBJ databases">
        <authorList>
            <person name="Coyne R."/>
            <person name="Brami D."/>
            <person name="Johnson J."/>
            <person name="Hostetler J."/>
            <person name="Hannick L."/>
            <person name="Clark T."/>
            <person name="Cassidy-Hanley D."/>
            <person name="Inman J."/>
        </authorList>
    </citation>
    <scope>NUCLEOTIDE SEQUENCE [LARGE SCALE GENOMIC DNA]</scope>
    <source>
        <strain evidence="3 4">G5</strain>
    </source>
</reference>
<dbReference type="eggNOG" id="KOG3082">
    <property type="taxonomic scope" value="Eukaryota"/>
</dbReference>
<dbReference type="InterPro" id="IPR002376">
    <property type="entry name" value="Formyl_transf_N"/>
</dbReference>
<dbReference type="PANTHER" id="PTHR11138">
    <property type="entry name" value="METHIONYL-TRNA FORMYLTRANSFERASE"/>
    <property type="match status" value="1"/>
</dbReference>